<feature type="compositionally biased region" description="Polar residues" evidence="1">
    <location>
        <begin position="229"/>
        <end position="239"/>
    </location>
</feature>
<dbReference type="EMBL" id="CAJVPV010037255">
    <property type="protein sequence ID" value="CAG8754684.1"/>
    <property type="molecule type" value="Genomic_DNA"/>
</dbReference>
<dbReference type="PANTHER" id="PTHR45011:SF1">
    <property type="entry name" value="DAP3-BINDING CELL DEATH ENHANCER 1"/>
    <property type="match status" value="1"/>
</dbReference>
<dbReference type="SMART" id="SM00671">
    <property type="entry name" value="SEL1"/>
    <property type="match status" value="4"/>
</dbReference>
<dbReference type="SUPFAM" id="SSF81901">
    <property type="entry name" value="HCP-like"/>
    <property type="match status" value="1"/>
</dbReference>
<feature type="region of interest" description="Disordered" evidence="1">
    <location>
        <begin position="156"/>
        <end position="266"/>
    </location>
</feature>
<feature type="non-terminal residue" evidence="2">
    <location>
        <position position="490"/>
    </location>
</feature>
<dbReference type="InterPro" id="IPR006597">
    <property type="entry name" value="Sel1-like"/>
</dbReference>
<comment type="caution">
    <text evidence="2">The sequence shown here is derived from an EMBL/GenBank/DDBJ whole genome shotgun (WGS) entry which is preliminary data.</text>
</comment>
<sequence length="490" mass="54129">PVKDSPCEYVKIYRQCWRDDPIKRPDIHEVLNILLNIEIPDNLSNAINISNGIGIVSTRPIKTRGNSDDKILKEGSDDKILSSSPTESASSDGTLCSITEVDQLPTNNDKKLSTELGKKKPQVNLGGKRLSTDVGGCRRLGCRGLSVEVGSKRLSANLGSKKSPTDVASRNSSIDVGRKLSTETGKMKSPTKETVRKKSSLDVSEKKPSNSDVGNKTSTERPKPARRVTSINTELSQSIRKTENRRSSFNGVSGNTTPTTPTNPNSIANKKIIDNTDAAFFEDLLKFFISILEISGDFPAMISSIKEYLHNKSREHKSTFKALIKHKDNPAFGSIIGFFYENSIGTVQDKQAAFTSYKKSADSGDAIGQYFLGRCYYWGHGIKTDRKKAFELLQKSSENGNSRGQWMLGFCYERGYGTTKDLKKAFEQFLHSAEAGNVTSQMELGRCYEEGIGVDKNLGKAIECYQHAFARGHVLASKKIEALKKAQRRN</sequence>
<feature type="compositionally biased region" description="Low complexity" evidence="1">
    <location>
        <begin position="255"/>
        <end position="265"/>
    </location>
</feature>
<gene>
    <name evidence="2" type="ORF">AMORRO_LOCUS15527</name>
</gene>
<keyword evidence="3" id="KW-1185">Reference proteome</keyword>
<dbReference type="Gene3D" id="1.25.40.10">
    <property type="entry name" value="Tetratricopeptide repeat domain"/>
    <property type="match status" value="1"/>
</dbReference>
<feature type="compositionally biased region" description="Basic and acidic residues" evidence="1">
    <location>
        <begin position="190"/>
        <end position="209"/>
    </location>
</feature>
<dbReference type="InterPro" id="IPR011990">
    <property type="entry name" value="TPR-like_helical_dom_sf"/>
</dbReference>
<reference evidence="2" key="1">
    <citation type="submission" date="2021-06" db="EMBL/GenBank/DDBJ databases">
        <authorList>
            <person name="Kallberg Y."/>
            <person name="Tangrot J."/>
            <person name="Rosling A."/>
        </authorList>
    </citation>
    <scope>NUCLEOTIDE SEQUENCE</scope>
    <source>
        <strain evidence="2">CL551</strain>
    </source>
</reference>
<proteinExistence type="predicted"/>
<feature type="region of interest" description="Disordered" evidence="1">
    <location>
        <begin position="64"/>
        <end position="130"/>
    </location>
</feature>
<feature type="compositionally biased region" description="Polar residues" evidence="1">
    <location>
        <begin position="157"/>
        <end position="174"/>
    </location>
</feature>
<feature type="compositionally biased region" description="Basic and acidic residues" evidence="1">
    <location>
        <begin position="65"/>
        <end position="80"/>
    </location>
</feature>
<dbReference type="PANTHER" id="PTHR45011">
    <property type="entry name" value="DAP3-BINDING CELL DEATH ENHANCER 1"/>
    <property type="match status" value="1"/>
</dbReference>
<feature type="compositionally biased region" description="Polar residues" evidence="1">
    <location>
        <begin position="81"/>
        <end position="97"/>
    </location>
</feature>
<feature type="compositionally biased region" description="Basic and acidic residues" evidence="1">
    <location>
        <begin position="108"/>
        <end position="118"/>
    </location>
</feature>
<dbReference type="Proteomes" id="UP000789342">
    <property type="component" value="Unassembled WGS sequence"/>
</dbReference>
<name>A0A9N9NT14_9GLOM</name>
<evidence type="ECO:0000313" key="2">
    <source>
        <dbReference type="EMBL" id="CAG8754684.1"/>
    </source>
</evidence>
<dbReference type="Pfam" id="PF08238">
    <property type="entry name" value="Sel1"/>
    <property type="match status" value="4"/>
</dbReference>
<evidence type="ECO:0000256" key="1">
    <source>
        <dbReference type="SAM" id="MobiDB-lite"/>
    </source>
</evidence>
<dbReference type="AlphaFoldDB" id="A0A9N9NT14"/>
<accession>A0A9N9NT14</accession>
<dbReference type="InterPro" id="IPR052748">
    <property type="entry name" value="ISR_Activator"/>
</dbReference>
<dbReference type="OrthoDB" id="2384430at2759"/>
<feature type="non-terminal residue" evidence="2">
    <location>
        <position position="1"/>
    </location>
</feature>
<organism evidence="2 3">
    <name type="scientific">Acaulospora morrowiae</name>
    <dbReference type="NCBI Taxonomy" id="94023"/>
    <lineage>
        <taxon>Eukaryota</taxon>
        <taxon>Fungi</taxon>
        <taxon>Fungi incertae sedis</taxon>
        <taxon>Mucoromycota</taxon>
        <taxon>Glomeromycotina</taxon>
        <taxon>Glomeromycetes</taxon>
        <taxon>Diversisporales</taxon>
        <taxon>Acaulosporaceae</taxon>
        <taxon>Acaulospora</taxon>
    </lineage>
</organism>
<evidence type="ECO:0000313" key="3">
    <source>
        <dbReference type="Proteomes" id="UP000789342"/>
    </source>
</evidence>
<protein>
    <submittedName>
        <fullName evidence="2">2257_t:CDS:1</fullName>
    </submittedName>
</protein>